<dbReference type="Proteomes" id="UP000051295">
    <property type="component" value="Unassembled WGS sequence"/>
</dbReference>
<dbReference type="AlphaFoldDB" id="A0A0T5NVA7"/>
<evidence type="ECO:0000313" key="2">
    <source>
        <dbReference type="Proteomes" id="UP000051295"/>
    </source>
</evidence>
<evidence type="ECO:0000313" key="1">
    <source>
        <dbReference type="EMBL" id="KRS12873.1"/>
    </source>
</evidence>
<protein>
    <submittedName>
        <fullName evidence="1">Uncharacterized protein</fullName>
    </submittedName>
</protein>
<accession>A0A0T5NVA7</accession>
<name>A0A0T5NVA7_9RHOB</name>
<proteinExistence type="predicted"/>
<organism evidence="1 2">
    <name type="scientific">Roseovarius atlanticus</name>
    <dbReference type="NCBI Taxonomy" id="1641875"/>
    <lineage>
        <taxon>Bacteria</taxon>
        <taxon>Pseudomonadati</taxon>
        <taxon>Pseudomonadota</taxon>
        <taxon>Alphaproteobacteria</taxon>
        <taxon>Rhodobacterales</taxon>
        <taxon>Roseobacteraceae</taxon>
        <taxon>Roseovarius</taxon>
    </lineage>
</organism>
<comment type="caution">
    <text evidence="1">The sequence shown here is derived from an EMBL/GenBank/DDBJ whole genome shotgun (WGS) entry which is preliminary data.</text>
</comment>
<dbReference type="EMBL" id="LAXJ01000008">
    <property type="protein sequence ID" value="KRS12873.1"/>
    <property type="molecule type" value="Genomic_DNA"/>
</dbReference>
<dbReference type="RefSeq" id="WP_057792832.1">
    <property type="nucleotide sequence ID" value="NZ_LAXJ01000008.1"/>
</dbReference>
<dbReference type="PATRIC" id="fig|1641875.4.peg.4403"/>
<keyword evidence="2" id="KW-1185">Reference proteome</keyword>
<reference evidence="1 2" key="1">
    <citation type="submission" date="2015-04" db="EMBL/GenBank/DDBJ databases">
        <title>The draft genome sequence of Roseovarius sp.R12b.</title>
        <authorList>
            <person name="Li G."/>
            <person name="Lai Q."/>
            <person name="Shao Z."/>
            <person name="Yan P."/>
        </authorList>
    </citation>
    <scope>NUCLEOTIDE SEQUENCE [LARGE SCALE GENOMIC DNA]</scope>
    <source>
        <strain evidence="1 2">R12B</strain>
    </source>
</reference>
<sequence>MALRDVPGLTRIAQVFGPSDAILAVAALEGAGFRVFVPGYHTLSNAQYLSVALGGVPIMVETSRAAEAAAFLDALETSDVEVLSPSAFDIIPDDDLPPPRPRGLMRRIVESAFYLLTGTAPALRGRYGRSPKR</sequence>
<dbReference type="STRING" id="1641875.XM53_09940"/>
<dbReference type="OrthoDB" id="7744027at2"/>
<gene>
    <name evidence="1" type="ORF">XM53_09940</name>
</gene>